<evidence type="ECO:0000313" key="2">
    <source>
        <dbReference type="Proteomes" id="UP000836387"/>
    </source>
</evidence>
<protein>
    <submittedName>
        <fullName evidence="1">Uncharacterized protein</fullName>
    </submittedName>
</protein>
<reference evidence="1" key="1">
    <citation type="submission" date="2020-04" db="EMBL/GenBank/DDBJ databases">
        <authorList>
            <person name="Broberg M."/>
        </authorList>
    </citation>
    <scope>NUCLEOTIDE SEQUENCE</scope>
</reference>
<sequence length="708" mass="78625">MPIQPRTAIVASTVSQQPRQKKYSSLVAGGGGNVGSRPILEDINSFLHGPFFLAIIGSDWVALGDGHHPICRECKRRSVECSWGLKVSFHPSRTLQLSSEHTAALSRLDKQRGKIQTEWSDCGRHEVAPLVVRLFPPPLAWTITNWYLHFKIIDDTQEIVRSFGKDDEASLEEESGSDTSSRPPPTEPGECDSTAILDDVIPYGVSAGSGREGGQTEDISPVSISTDVGALRAQRAQNRVFDLFNTLPPNLSPPNITTPSLIPDFWDNDLPNAPFFLGHAISRGASPDPEPRFPVSQTVKADLMSAYIQETATWCETTDSDMHFSVRSVHDMMGSKPFVAAAMSLASRQRDAVQGRRRHLTLELYQYTIRLLLGQDPTKPDASILATCTILCAYEMMASSVSEWRRHLRGCAELLRMCKWNGNSEGIVKSCFWAFARIDVWAAFILNQTTLIPTDSWVNQDSLVLVAAAGETDDYCNLAILIFARIINVLNDKGGARRQSQTKLRDNVQNLWDELQLWRRWRLPSVKPLMRIDQSDKSPFPTIMFALSSSICGNTFYHAGSILLLQSGLVNPDPSPEMAKAVIHIGMLGNWEVSRSAIRPSKPTPLPTLSFGLNFLNVDMKFSANWVNHLQPLYIAGTALDAVPKKALSGQWRPVDAGTAEEADDPTDMDFAAEKVALLRHLAKIERETGWKTKERARDLRVLWGLEN</sequence>
<name>A0ACA9TYP3_BIOOC</name>
<reference evidence="1" key="2">
    <citation type="submission" date="2021-10" db="EMBL/GenBank/DDBJ databases">
        <authorList>
            <person name="Piombo E."/>
        </authorList>
    </citation>
    <scope>NUCLEOTIDE SEQUENCE</scope>
</reference>
<evidence type="ECO:0000313" key="1">
    <source>
        <dbReference type="EMBL" id="CAG9945622.1"/>
    </source>
</evidence>
<accession>A0ACA9TYP3</accession>
<dbReference type="Proteomes" id="UP000836387">
    <property type="component" value="Unassembled WGS sequence"/>
</dbReference>
<proteinExistence type="predicted"/>
<organism evidence="1 2">
    <name type="scientific">Clonostachys rosea f. rosea IK726</name>
    <dbReference type="NCBI Taxonomy" id="1349383"/>
    <lineage>
        <taxon>Eukaryota</taxon>
        <taxon>Fungi</taxon>
        <taxon>Dikarya</taxon>
        <taxon>Ascomycota</taxon>
        <taxon>Pezizomycotina</taxon>
        <taxon>Sordariomycetes</taxon>
        <taxon>Hypocreomycetidae</taxon>
        <taxon>Hypocreales</taxon>
        <taxon>Bionectriaceae</taxon>
        <taxon>Clonostachys</taxon>
    </lineage>
</organism>
<keyword evidence="2" id="KW-1185">Reference proteome</keyword>
<dbReference type="EMBL" id="CADEHS020000009">
    <property type="protein sequence ID" value="CAG9945622.1"/>
    <property type="molecule type" value="Genomic_DNA"/>
</dbReference>
<comment type="caution">
    <text evidence="1">The sequence shown here is derived from an EMBL/GenBank/DDBJ whole genome shotgun (WGS) entry which is preliminary data.</text>
</comment>
<gene>
    <name evidence="1" type="ORF">CRV2_00012361</name>
</gene>